<dbReference type="EMBL" id="OW240916">
    <property type="protein sequence ID" value="CAH2296774.1"/>
    <property type="molecule type" value="Genomic_DNA"/>
</dbReference>
<dbReference type="Pfam" id="PF04218">
    <property type="entry name" value="CENP-B_N"/>
    <property type="match status" value="1"/>
</dbReference>
<dbReference type="SUPFAM" id="SSF46689">
    <property type="entry name" value="Homeodomain-like"/>
    <property type="match status" value="1"/>
</dbReference>
<dbReference type="InterPro" id="IPR007889">
    <property type="entry name" value="HTH_Psq"/>
</dbReference>
<feature type="domain" description="HTH psq-type" evidence="1">
    <location>
        <begin position="7"/>
        <end position="49"/>
    </location>
</feature>
<gene>
    <name evidence="2" type="ORF">PECUL_23A017543</name>
</gene>
<feature type="non-terminal residue" evidence="2">
    <location>
        <position position="69"/>
    </location>
</feature>
<dbReference type="Proteomes" id="UP001295444">
    <property type="component" value="Chromosome 05"/>
</dbReference>
<keyword evidence="3" id="KW-1185">Reference proteome</keyword>
<dbReference type="InterPro" id="IPR009057">
    <property type="entry name" value="Homeodomain-like_sf"/>
</dbReference>
<accession>A0AAD1SCX7</accession>
<organism evidence="2 3">
    <name type="scientific">Pelobates cultripes</name>
    <name type="common">Western spadefoot toad</name>
    <dbReference type="NCBI Taxonomy" id="61616"/>
    <lineage>
        <taxon>Eukaryota</taxon>
        <taxon>Metazoa</taxon>
        <taxon>Chordata</taxon>
        <taxon>Craniata</taxon>
        <taxon>Vertebrata</taxon>
        <taxon>Euteleostomi</taxon>
        <taxon>Amphibia</taxon>
        <taxon>Batrachia</taxon>
        <taxon>Anura</taxon>
        <taxon>Pelobatoidea</taxon>
        <taxon>Pelobatidae</taxon>
        <taxon>Pelobates</taxon>
    </lineage>
</organism>
<dbReference type="GO" id="GO:0003677">
    <property type="term" value="F:DNA binding"/>
    <property type="evidence" value="ECO:0007669"/>
    <property type="project" value="InterPro"/>
</dbReference>
<evidence type="ECO:0000259" key="1">
    <source>
        <dbReference type="Pfam" id="PF04218"/>
    </source>
</evidence>
<evidence type="ECO:0000313" key="3">
    <source>
        <dbReference type="Proteomes" id="UP001295444"/>
    </source>
</evidence>
<dbReference type="AlphaFoldDB" id="A0AAD1SCX7"/>
<name>A0AAD1SCX7_PELCU</name>
<reference evidence="2" key="1">
    <citation type="submission" date="2022-03" db="EMBL/GenBank/DDBJ databases">
        <authorList>
            <person name="Alioto T."/>
            <person name="Alioto T."/>
            <person name="Gomez Garrido J."/>
        </authorList>
    </citation>
    <scope>NUCLEOTIDE SEQUENCE</scope>
</reference>
<protein>
    <submittedName>
        <fullName evidence="2">Tigger transposable element-derived 1-like</fullName>
    </submittedName>
</protein>
<proteinExistence type="predicted"/>
<dbReference type="Gene3D" id="1.10.10.60">
    <property type="entry name" value="Homeodomain-like"/>
    <property type="match status" value="1"/>
</dbReference>
<feature type="non-terminal residue" evidence="2">
    <location>
        <position position="1"/>
    </location>
</feature>
<sequence>KKEMILLEDKKEIIRKHEGGMRLTDLAKEDGRSASTIGTILKMKEKIRYSQQSHQDLQATATCSGGGRK</sequence>
<evidence type="ECO:0000313" key="2">
    <source>
        <dbReference type="EMBL" id="CAH2296774.1"/>
    </source>
</evidence>